<dbReference type="Proteomes" id="UP000490939">
    <property type="component" value="Unassembled WGS sequence"/>
</dbReference>
<accession>A0A8H3Z959</accession>
<reference evidence="2 4" key="1">
    <citation type="submission" date="2019-07" db="EMBL/GenBank/DDBJ databases">
        <title>Venturia inaequalis Genome Resource.</title>
        <authorList>
            <person name="Lichtner F.J."/>
        </authorList>
    </citation>
    <scope>NUCLEOTIDE SEQUENCE [LARGE SCALE GENOMIC DNA]</scope>
    <source>
        <strain evidence="1 3">120213</strain>
        <strain evidence="2 4">DMI_063113</strain>
    </source>
</reference>
<comment type="caution">
    <text evidence="2">The sequence shown here is derived from an EMBL/GenBank/DDBJ whole genome shotgun (WGS) entry which is preliminary data.</text>
</comment>
<dbReference type="EMBL" id="WNWS01000031">
    <property type="protein sequence ID" value="KAE9986362.1"/>
    <property type="molecule type" value="Genomic_DNA"/>
</dbReference>
<name>A0A8H3Z959_VENIN</name>
<protein>
    <submittedName>
        <fullName evidence="2">Uncharacterized protein</fullName>
    </submittedName>
</protein>
<evidence type="ECO:0000313" key="2">
    <source>
        <dbReference type="EMBL" id="KAE9990790.1"/>
    </source>
</evidence>
<sequence>MASLDRTKLEKLPQHIQRTIAEYTSHELLQLRDALTHPPSELLSLSQEMKDKTHHLIIVHPPVISPPTTKRPLQYFDYDSPKSIMRMRVSKLHEVEGQCLLSHERRVTLTCTSLLGDGNNWFDPGSNCRQAISKLKIRNLRLNIIFYPTDAQQNDAFFSPAAKLRQIIGMFQLSDGQSKPLRPPIRVHIAFIQSENLDGHMYRNDVLQFPTTVQRMVQEALVAVREMIEEENINMCVKSNGDVLFHEGEGSIISQHESFGECIDPPPYSRF</sequence>
<organism evidence="2 4">
    <name type="scientific">Venturia inaequalis</name>
    <name type="common">Apple scab fungus</name>
    <dbReference type="NCBI Taxonomy" id="5025"/>
    <lineage>
        <taxon>Eukaryota</taxon>
        <taxon>Fungi</taxon>
        <taxon>Dikarya</taxon>
        <taxon>Ascomycota</taxon>
        <taxon>Pezizomycotina</taxon>
        <taxon>Dothideomycetes</taxon>
        <taxon>Pleosporomycetidae</taxon>
        <taxon>Venturiales</taxon>
        <taxon>Venturiaceae</taxon>
        <taxon>Venturia</taxon>
    </lineage>
</organism>
<evidence type="ECO:0000313" key="3">
    <source>
        <dbReference type="Proteomes" id="UP000447873"/>
    </source>
</evidence>
<gene>
    <name evidence="2" type="ORF">EG327_000937</name>
    <name evidence="1" type="ORF">EG328_005865</name>
</gene>
<dbReference type="Proteomes" id="UP000447873">
    <property type="component" value="Unassembled WGS sequence"/>
</dbReference>
<proteinExistence type="predicted"/>
<keyword evidence="4" id="KW-1185">Reference proteome</keyword>
<dbReference type="AlphaFoldDB" id="A0A8H3Z959"/>
<evidence type="ECO:0000313" key="1">
    <source>
        <dbReference type="EMBL" id="KAE9986362.1"/>
    </source>
</evidence>
<dbReference type="EMBL" id="WNWR01000121">
    <property type="protein sequence ID" value="KAE9990790.1"/>
    <property type="molecule type" value="Genomic_DNA"/>
</dbReference>
<evidence type="ECO:0000313" key="4">
    <source>
        <dbReference type="Proteomes" id="UP000490939"/>
    </source>
</evidence>